<proteinExistence type="predicted"/>
<evidence type="ECO:0000313" key="2">
    <source>
        <dbReference type="Proteomes" id="UP001243375"/>
    </source>
</evidence>
<name>A0ACC2X2E0_9TREE</name>
<comment type="caution">
    <text evidence="1">The sequence shown here is derived from an EMBL/GenBank/DDBJ whole genome shotgun (WGS) entry which is preliminary data.</text>
</comment>
<dbReference type="Proteomes" id="UP001243375">
    <property type="component" value="Unassembled WGS sequence"/>
</dbReference>
<sequence>MPVPLHQTLTLSCRDLLTRVTDQRTAEPAVVTQCPILPITPEHELQSQLLSIWTDSITESNQHREGDTSADNLKGHLEIVGRELIVGTAEEEISQDVTHVSVKWRFIAKLYDACDIVRILFNVASTNIPLPDNPSTSASVSAPKWDPIVMLMSIIDELVELLSIDSWNLFFGYLESRQDALTKGELLSKIKALYFLKPLNNLLRITSRSSHAHPSTTFATFNDFLESIMNPPTTTDGAVSGSTSELELRGRIHLFMSGLFKISDPSATNSRGDYADMLLDYDLIDDTIEPVDDDENLEKEQDGIAQVSENTAETGREKGKYNGFDDTPLSPDLYETIRSLNRFFSSPVAITLPSSDNSNETGLQEFKRRTESLMAAFNAYDPKSSSNYLSTSDTFEPRYIPSKDSIEYQLNDISFRRQIYIQLLVILQQIQNLHVKDKARHPKDMHFPTTFGTETDDYEWARNQVTTVHMEIAKMPDGRQFDSLVSTILARERNHAIWKHAGCYPFERDPMREDEIAKAESRRRGIIAPLPPFTHSAGTKALSQLGRNALTSVEQLRKHRVTETVESLQTKWNEVDFDEGMGGNPREFLEQKASLSWRTLRLVLEQDFDLMEKLKDRYDPNSVIQIKQQALEQSNESSQLHGSNMGTPNMPSTATLAADSETDDKDLKPEDDKDVKPEDATVSVPFSQTDASMEPASMVAAVPELATVGDTSMDVSQKAAVKDDASDPQEVQETQDIEMK</sequence>
<dbReference type="EMBL" id="JASBWU010000011">
    <property type="protein sequence ID" value="KAJ9118193.1"/>
    <property type="molecule type" value="Genomic_DNA"/>
</dbReference>
<protein>
    <submittedName>
        <fullName evidence="1">Uncharacterized protein</fullName>
    </submittedName>
</protein>
<gene>
    <name evidence="1" type="ORF">QFC22_004097</name>
</gene>
<reference evidence="1" key="1">
    <citation type="submission" date="2023-04" db="EMBL/GenBank/DDBJ databases">
        <title>Draft Genome sequencing of Naganishia species isolated from polar environments using Oxford Nanopore Technology.</title>
        <authorList>
            <person name="Leo P."/>
            <person name="Venkateswaran K."/>
        </authorList>
    </citation>
    <scope>NUCLEOTIDE SEQUENCE</scope>
    <source>
        <strain evidence="1">MNA-CCFEE 5425</strain>
    </source>
</reference>
<keyword evidence="2" id="KW-1185">Reference proteome</keyword>
<accession>A0ACC2X2E0</accession>
<evidence type="ECO:0000313" key="1">
    <source>
        <dbReference type="EMBL" id="KAJ9118193.1"/>
    </source>
</evidence>
<organism evidence="1 2">
    <name type="scientific">Naganishia vaughanmartiniae</name>
    <dbReference type="NCBI Taxonomy" id="1424756"/>
    <lineage>
        <taxon>Eukaryota</taxon>
        <taxon>Fungi</taxon>
        <taxon>Dikarya</taxon>
        <taxon>Basidiomycota</taxon>
        <taxon>Agaricomycotina</taxon>
        <taxon>Tremellomycetes</taxon>
        <taxon>Filobasidiales</taxon>
        <taxon>Filobasidiaceae</taxon>
        <taxon>Naganishia</taxon>
    </lineage>
</organism>